<dbReference type="AlphaFoldDB" id="A0A327ZP95"/>
<keyword evidence="1" id="KW-1133">Transmembrane helix</keyword>
<dbReference type="Proteomes" id="UP000249808">
    <property type="component" value="Unassembled WGS sequence"/>
</dbReference>
<comment type="caution">
    <text evidence="2">The sequence shown here is derived from an EMBL/GenBank/DDBJ whole genome shotgun (WGS) entry which is preliminary data.</text>
</comment>
<protein>
    <submittedName>
        <fullName evidence="2">Uncharacterized protein</fullName>
    </submittedName>
</protein>
<feature type="transmembrane region" description="Helical" evidence="1">
    <location>
        <begin position="58"/>
        <end position="82"/>
    </location>
</feature>
<reference evidence="2 3" key="1">
    <citation type="journal article" date="2018" name="Front. Microbiol.">
        <title>Description and Comparative Genomics of Macrococcus caseolyticus subsp. hominis subsp. nov., Macrococcus goetzii sp. nov., Macrococcus epidermidis sp. nov., and Macrococcus bohemicus sp. nov., Novel Macrococci From Human Clinical Material With Virulence Potential and Suspected Uptake of Foreign DNA by Natural Transformation.</title>
        <authorList>
            <person name="Maslanova I."/>
            <person name="Wertheimer Z."/>
            <person name="Sedlacek I."/>
            <person name="Svec P."/>
            <person name="Indrakova A."/>
            <person name="Kovarovic V."/>
            <person name="Schumann P."/>
            <person name="Sproer C."/>
            <person name="Kralova S."/>
            <person name="Sedo O."/>
            <person name="Kristofova L."/>
            <person name="Vrbovska V."/>
            <person name="Fuzik T."/>
            <person name="Petras P."/>
            <person name="Zdrahal Z."/>
            <person name="Ruzickova V."/>
            <person name="Doskar J."/>
            <person name="Pantucek R."/>
        </authorList>
    </citation>
    <scope>NUCLEOTIDE SEQUENCE [LARGE SCALE GENOMIC DNA]</scope>
    <source>
        <strain evidence="2 3">01/688</strain>
    </source>
</reference>
<gene>
    <name evidence="2" type="ORF">BHU61_10950</name>
</gene>
<name>A0A327ZP95_9STAP</name>
<keyword evidence="3" id="KW-1185">Reference proteome</keyword>
<evidence type="ECO:0000313" key="3">
    <source>
        <dbReference type="Proteomes" id="UP000249808"/>
    </source>
</evidence>
<organism evidence="2 3">
    <name type="scientific">Macrococcus epidermidis</name>
    <dbReference type="NCBI Taxonomy" id="1902580"/>
    <lineage>
        <taxon>Bacteria</taxon>
        <taxon>Bacillati</taxon>
        <taxon>Bacillota</taxon>
        <taxon>Bacilli</taxon>
        <taxon>Bacillales</taxon>
        <taxon>Staphylococcaceae</taxon>
        <taxon>Macrococcus</taxon>
    </lineage>
</organism>
<feature type="transmembrane region" description="Helical" evidence="1">
    <location>
        <begin position="27"/>
        <end position="49"/>
    </location>
</feature>
<dbReference type="EMBL" id="PZJH01000006">
    <property type="protein sequence ID" value="RAK44056.1"/>
    <property type="molecule type" value="Genomic_DNA"/>
</dbReference>
<keyword evidence="1" id="KW-0812">Transmembrane</keyword>
<keyword evidence="1" id="KW-0472">Membrane</keyword>
<accession>A0A327ZP95</accession>
<sequence>MLKNLLLVLLAVINAYFIYTISTDASINLLSVHIISAGFAVILSILFLITRVTSFTKILAALTIIITSYHIYLIVMVIYNYVYVK</sequence>
<dbReference type="RefSeq" id="WP_111716837.1">
    <property type="nucleotide sequence ID" value="NZ_JBHSSR010000016.1"/>
</dbReference>
<evidence type="ECO:0000256" key="1">
    <source>
        <dbReference type="SAM" id="Phobius"/>
    </source>
</evidence>
<proteinExistence type="predicted"/>
<evidence type="ECO:0000313" key="2">
    <source>
        <dbReference type="EMBL" id="RAK44056.1"/>
    </source>
</evidence>